<gene>
    <name evidence="3" type="ORF">AArcSt11_02780</name>
</gene>
<keyword evidence="4" id="KW-1185">Reference proteome</keyword>
<dbReference type="Proteomes" id="UP001202674">
    <property type="component" value="Unassembled WGS sequence"/>
</dbReference>
<sequence length="158" mass="16753">MDFKKLFETDGDERAVSPVIGVILMVAITVILAAVIGAFVIGIGDDQSTVPQASWDSNQDNQVDNGEDVEVEITHQTGATIDESNLAVTIDGDDADDWVTSTSSLSPFGDPVSAGSTYTITDDDDSGDNDLNEGETIRVVWTSDDGGDSSVLFDFEVQ</sequence>
<dbReference type="AlphaFoldDB" id="A0AAE3K3E6"/>
<keyword evidence="1" id="KW-0812">Transmembrane</keyword>
<organism evidence="3 4">
    <name type="scientific">Natranaeroarchaeum aerophilus</name>
    <dbReference type="NCBI Taxonomy" id="2917711"/>
    <lineage>
        <taxon>Archaea</taxon>
        <taxon>Methanobacteriati</taxon>
        <taxon>Methanobacteriota</taxon>
        <taxon>Stenosarchaea group</taxon>
        <taxon>Halobacteria</taxon>
        <taxon>Halobacteriales</taxon>
        <taxon>Natronoarchaeaceae</taxon>
        <taxon>Natranaeroarchaeum</taxon>
    </lineage>
</organism>
<dbReference type="EMBL" id="JAKRVY010000001">
    <property type="protein sequence ID" value="MCL9812577.1"/>
    <property type="molecule type" value="Genomic_DNA"/>
</dbReference>
<dbReference type="InterPro" id="IPR013373">
    <property type="entry name" value="Flagellin/pilin_N_arc"/>
</dbReference>
<dbReference type="Pfam" id="PF07790">
    <property type="entry name" value="Pilin_N"/>
    <property type="match status" value="1"/>
</dbReference>
<dbReference type="NCBIfam" id="TIGR02537">
    <property type="entry name" value="arch_flag_Nterm"/>
    <property type="match status" value="1"/>
</dbReference>
<feature type="transmembrane region" description="Helical" evidence="1">
    <location>
        <begin position="20"/>
        <end position="43"/>
    </location>
</feature>
<keyword evidence="1" id="KW-0472">Membrane</keyword>
<evidence type="ECO:0000313" key="3">
    <source>
        <dbReference type="EMBL" id="MCL9812577.1"/>
    </source>
</evidence>
<comment type="caution">
    <text evidence="3">The sequence shown here is derived from an EMBL/GenBank/DDBJ whole genome shotgun (WGS) entry which is preliminary data.</text>
</comment>
<reference evidence="3 4" key="1">
    <citation type="journal article" date="2022" name="Syst. Appl. Microbiol.">
        <title>Natronocalculus amylovorans gen. nov., sp. nov., and Natranaeroarchaeum aerophilus sp. nov., dominant culturable amylolytic natronoarchaea from hypersaline soda lakes in southwestern Siberia.</title>
        <authorList>
            <person name="Sorokin D.Y."/>
            <person name="Elcheninov A.G."/>
            <person name="Khizhniak T.V."/>
            <person name="Koenen M."/>
            <person name="Bale N.J."/>
            <person name="Damste J.S.S."/>
            <person name="Kublanov I.V."/>
        </authorList>
    </citation>
    <scope>NUCLEOTIDE SEQUENCE [LARGE SCALE GENOMIC DNA]</scope>
    <source>
        <strain evidence="3 4">AArc-St1-1</strain>
    </source>
</reference>
<feature type="domain" description="Archaeal Type IV pilin N-terminal" evidence="2">
    <location>
        <begin position="14"/>
        <end position="94"/>
    </location>
</feature>
<keyword evidence="1" id="KW-1133">Transmembrane helix</keyword>
<dbReference type="InterPro" id="IPR012859">
    <property type="entry name" value="Pilin_N_archaeal"/>
</dbReference>
<evidence type="ECO:0000313" key="4">
    <source>
        <dbReference type="Proteomes" id="UP001202674"/>
    </source>
</evidence>
<accession>A0AAE3K3E6</accession>
<dbReference type="PANTHER" id="PTHR38138">
    <property type="entry name" value="VNG6441H"/>
    <property type="match status" value="1"/>
</dbReference>
<protein>
    <submittedName>
        <fullName evidence="3">Type IV pilin N-terminal domain-containing protein</fullName>
    </submittedName>
</protein>
<name>A0AAE3K3E6_9EURY</name>
<evidence type="ECO:0000259" key="2">
    <source>
        <dbReference type="Pfam" id="PF07790"/>
    </source>
</evidence>
<evidence type="ECO:0000256" key="1">
    <source>
        <dbReference type="SAM" id="Phobius"/>
    </source>
</evidence>
<dbReference type="PANTHER" id="PTHR38138:SF1">
    <property type="entry name" value="ARCHAEAL TYPE IV PILIN N-TERMINAL DOMAIN-CONTAINING PROTEIN"/>
    <property type="match status" value="1"/>
</dbReference>
<dbReference type="RefSeq" id="WP_250594397.1">
    <property type="nucleotide sequence ID" value="NZ_JAKRVY010000001.1"/>
</dbReference>
<proteinExistence type="predicted"/>